<name>A0A8J3VBW0_9ACTN</name>
<accession>A0A8J3VBW0</accession>
<dbReference type="Gene3D" id="3.40.630.30">
    <property type="match status" value="1"/>
</dbReference>
<dbReference type="GO" id="GO:0016747">
    <property type="term" value="F:acyltransferase activity, transferring groups other than amino-acyl groups"/>
    <property type="evidence" value="ECO:0007669"/>
    <property type="project" value="InterPro"/>
</dbReference>
<keyword evidence="1" id="KW-0808">Transferase</keyword>
<evidence type="ECO:0000256" key="2">
    <source>
        <dbReference type="ARBA" id="ARBA00023315"/>
    </source>
</evidence>
<evidence type="ECO:0000259" key="3">
    <source>
        <dbReference type="PROSITE" id="PS51186"/>
    </source>
</evidence>
<dbReference type="InterPro" id="IPR050832">
    <property type="entry name" value="Bact_Acetyltransf"/>
</dbReference>
<dbReference type="EMBL" id="BOOR01000016">
    <property type="protein sequence ID" value="GII54255.1"/>
    <property type="molecule type" value="Genomic_DNA"/>
</dbReference>
<dbReference type="PANTHER" id="PTHR43877">
    <property type="entry name" value="AMINOALKYLPHOSPHONATE N-ACETYLTRANSFERASE-RELATED-RELATED"/>
    <property type="match status" value="1"/>
</dbReference>
<protein>
    <submittedName>
        <fullName evidence="4">Histone acetyltransferase</fullName>
    </submittedName>
</protein>
<gene>
    <name evidence="4" type="ORF">Pth03_26440</name>
</gene>
<reference evidence="4" key="1">
    <citation type="submission" date="2021-01" db="EMBL/GenBank/DDBJ databases">
        <title>Whole genome shotgun sequence of Planotetraspora thailandica NBRC 104271.</title>
        <authorList>
            <person name="Komaki H."/>
            <person name="Tamura T."/>
        </authorList>
    </citation>
    <scope>NUCLEOTIDE SEQUENCE</scope>
    <source>
        <strain evidence="4">NBRC 104271</strain>
    </source>
</reference>
<dbReference type="AlphaFoldDB" id="A0A8J3VBW0"/>
<keyword evidence="2" id="KW-0012">Acyltransferase</keyword>
<dbReference type="SUPFAM" id="SSF55729">
    <property type="entry name" value="Acyl-CoA N-acyltransferases (Nat)"/>
    <property type="match status" value="1"/>
</dbReference>
<comment type="caution">
    <text evidence="4">The sequence shown here is derived from an EMBL/GenBank/DDBJ whole genome shotgun (WGS) entry which is preliminary data.</text>
</comment>
<evidence type="ECO:0000256" key="1">
    <source>
        <dbReference type="ARBA" id="ARBA00022679"/>
    </source>
</evidence>
<dbReference type="PROSITE" id="PS51186">
    <property type="entry name" value="GNAT"/>
    <property type="match status" value="1"/>
</dbReference>
<organism evidence="4 5">
    <name type="scientific">Planotetraspora thailandica</name>
    <dbReference type="NCBI Taxonomy" id="487172"/>
    <lineage>
        <taxon>Bacteria</taxon>
        <taxon>Bacillati</taxon>
        <taxon>Actinomycetota</taxon>
        <taxon>Actinomycetes</taxon>
        <taxon>Streptosporangiales</taxon>
        <taxon>Streptosporangiaceae</taxon>
        <taxon>Planotetraspora</taxon>
    </lineage>
</organism>
<dbReference type="CDD" id="cd04301">
    <property type="entry name" value="NAT_SF"/>
    <property type="match status" value="1"/>
</dbReference>
<evidence type="ECO:0000313" key="4">
    <source>
        <dbReference type="EMBL" id="GII54255.1"/>
    </source>
</evidence>
<evidence type="ECO:0000313" key="5">
    <source>
        <dbReference type="Proteomes" id="UP000605992"/>
    </source>
</evidence>
<sequence>MAGGSSPPYGRRVNDSILIRPGSAADAAGIAEVFLAARGKMTYLPELHTDEETRAWISQVMVPDHEMWVATANGEIVGFAALSMDGLEHLYISPPEQGRGVGSELLSMAKRQRPEGLRLYVFQPNAGARRFYERHGFTAVEFGDGSGNEEGVPDALYAWPERS</sequence>
<dbReference type="Pfam" id="PF13508">
    <property type="entry name" value="Acetyltransf_7"/>
    <property type="match status" value="1"/>
</dbReference>
<dbReference type="Proteomes" id="UP000605992">
    <property type="component" value="Unassembled WGS sequence"/>
</dbReference>
<proteinExistence type="predicted"/>
<dbReference type="InterPro" id="IPR016181">
    <property type="entry name" value="Acyl_CoA_acyltransferase"/>
</dbReference>
<keyword evidence="5" id="KW-1185">Reference proteome</keyword>
<dbReference type="InterPro" id="IPR000182">
    <property type="entry name" value="GNAT_dom"/>
</dbReference>
<feature type="domain" description="N-acetyltransferase" evidence="3">
    <location>
        <begin position="17"/>
        <end position="159"/>
    </location>
</feature>